<evidence type="ECO:0000256" key="3">
    <source>
        <dbReference type="ARBA" id="ARBA00023136"/>
    </source>
</evidence>
<evidence type="ECO:0000256" key="6">
    <source>
        <dbReference type="PIRNR" id="PIRNR002854"/>
    </source>
</evidence>
<dbReference type="SUPFAM" id="SSF53850">
    <property type="entry name" value="Periplasmic binding protein-like II"/>
    <property type="match status" value="1"/>
</dbReference>
<evidence type="ECO:0000256" key="2">
    <source>
        <dbReference type="ARBA" id="ARBA00022729"/>
    </source>
</evidence>
<dbReference type="PIRSF" id="PIRSF002854">
    <property type="entry name" value="MetQ"/>
    <property type="match status" value="1"/>
</dbReference>
<proteinExistence type="inferred from homology"/>
<dbReference type="Proteomes" id="UP000335415">
    <property type="component" value="Unassembled WGS sequence"/>
</dbReference>
<keyword evidence="9" id="KW-1185">Reference proteome</keyword>
<keyword evidence="3" id="KW-0472">Membrane</keyword>
<dbReference type="Gene3D" id="3.40.190.10">
    <property type="entry name" value="Periplasmic binding protein-like II"/>
    <property type="match status" value="2"/>
</dbReference>
<evidence type="ECO:0000313" key="9">
    <source>
        <dbReference type="Proteomes" id="UP000335415"/>
    </source>
</evidence>
<gene>
    <name evidence="8" type="ORF">FJU30_08265</name>
</gene>
<feature type="signal peptide" evidence="7">
    <location>
        <begin position="1"/>
        <end position="26"/>
    </location>
</feature>
<name>A0A5J5G3A4_9GAMM</name>
<protein>
    <recommendedName>
        <fullName evidence="6">Lipoprotein</fullName>
    </recommendedName>
</protein>
<evidence type="ECO:0000256" key="5">
    <source>
        <dbReference type="ARBA" id="ARBA00023288"/>
    </source>
</evidence>
<sequence length="275" mass="29942">MKTRNILMLAYASLTALSLTAFSAAANTKLSVGASNVPHAEILEQAKPILAKEGIDLKITPFQDYILPNTALASRDIDANYFQHVPYMESVIKDHAGDKNYDFVSAGAIHIEPIGIYSKKYKSLQDLPDNGKIILGDAVAEEGRILSIFEKAGVIKLKPGVKRVDARIGDIVENPKRLKFLPSVERGLLPQVYANNEGDAVVINANYAIDAGLNPTTDPIAIESGEDNPYANIITVHRGDENKPEIKALVNVLHSKAIQDFIKEKYKGAVIPVSQ</sequence>
<reference evidence="8 9" key="1">
    <citation type="submission" date="2019-09" db="EMBL/GenBank/DDBJ databases">
        <authorList>
            <person name="Li Y."/>
        </authorList>
    </citation>
    <scope>NUCLEOTIDE SEQUENCE [LARGE SCALE GENOMIC DNA]</scope>
    <source>
        <strain evidence="8 9">L3-3HA</strain>
    </source>
</reference>
<feature type="chain" id="PRO_5023814959" description="Lipoprotein" evidence="7">
    <location>
        <begin position="27"/>
        <end position="275"/>
    </location>
</feature>
<accession>A0A5J5G3A4</accession>
<dbReference type="AlphaFoldDB" id="A0A5J5G3A4"/>
<comment type="similarity">
    <text evidence="6">Belongs to the nlpA lipoprotein family.</text>
</comment>
<dbReference type="EMBL" id="VYKJ01000003">
    <property type="protein sequence ID" value="KAA9001405.1"/>
    <property type="molecule type" value="Genomic_DNA"/>
</dbReference>
<keyword evidence="5 6" id="KW-0449">Lipoprotein</keyword>
<comment type="caution">
    <text evidence="8">The sequence shown here is derived from an EMBL/GenBank/DDBJ whole genome shotgun (WGS) entry which is preliminary data.</text>
</comment>
<evidence type="ECO:0000256" key="4">
    <source>
        <dbReference type="ARBA" id="ARBA00023139"/>
    </source>
</evidence>
<dbReference type="Pfam" id="PF03180">
    <property type="entry name" value="Lipoprotein_9"/>
    <property type="match status" value="1"/>
</dbReference>
<evidence type="ECO:0000313" key="8">
    <source>
        <dbReference type="EMBL" id="KAA9001405.1"/>
    </source>
</evidence>
<dbReference type="OrthoDB" id="9812878at2"/>
<dbReference type="PANTHER" id="PTHR30429">
    <property type="entry name" value="D-METHIONINE-BINDING LIPOPROTEIN METQ"/>
    <property type="match status" value="1"/>
</dbReference>
<dbReference type="InterPro" id="IPR004872">
    <property type="entry name" value="Lipoprotein_NlpA"/>
</dbReference>
<dbReference type="GO" id="GO:0016020">
    <property type="term" value="C:membrane"/>
    <property type="evidence" value="ECO:0007669"/>
    <property type="project" value="UniProtKB-SubCell"/>
</dbReference>
<evidence type="ECO:0000256" key="7">
    <source>
        <dbReference type="SAM" id="SignalP"/>
    </source>
</evidence>
<comment type="subcellular location">
    <subcellularLocation>
        <location evidence="1">Membrane</location>
        <topology evidence="1">Lipid-anchor</topology>
    </subcellularLocation>
</comment>
<evidence type="ECO:0000256" key="1">
    <source>
        <dbReference type="ARBA" id="ARBA00004635"/>
    </source>
</evidence>
<organism evidence="8 9">
    <name type="scientific">Affinibrenneria salicis</name>
    <dbReference type="NCBI Taxonomy" id="2590031"/>
    <lineage>
        <taxon>Bacteria</taxon>
        <taxon>Pseudomonadati</taxon>
        <taxon>Pseudomonadota</taxon>
        <taxon>Gammaproteobacteria</taxon>
        <taxon>Enterobacterales</taxon>
        <taxon>Pectobacteriaceae</taxon>
        <taxon>Affinibrenneria</taxon>
    </lineage>
</organism>
<keyword evidence="4" id="KW-0564">Palmitate</keyword>
<keyword evidence="2 7" id="KW-0732">Signal</keyword>
<dbReference type="PANTHER" id="PTHR30429:SF0">
    <property type="entry name" value="METHIONINE-BINDING LIPOPROTEIN METQ"/>
    <property type="match status" value="1"/>
</dbReference>